<sequence length="368" mass="41696">MNQIIGQTAKGRDACIFLIAFLLAFIVSCGSFYSEYKYNLGNKNMYLENDSKKYLKSNAFQEVSEPIIIQNLRNRLDSLHPVLRVINTQDYKELSIGNWQLSAQVKDLLPTKNHDSIIKNHVVLQLDNLEPLQIVKGIGEKLKVNLPELTLGKHKVSLYTAFPWGEAIKSLGSHVRIEINKGNYMDGSIEEHDTPCIIPVSPSNLNTKQPLLIDWLLWNVPLQNLTKEDLNWNVRISINNSSFLVDRSNSMWLKGLGTGYNLISMELINDKGELFGSLSNKVQRQIRINANNNKDLENKKFEMGELSLSDNRELVIKIQASSQFININTQIPLSAIDVNILDEPTVYLQRLQKSTSESLCVPITLSSK</sequence>
<dbReference type="EMBL" id="CP000815">
    <property type="protein sequence ID" value="ACB42991.1"/>
    <property type="molecule type" value="Genomic_DNA"/>
</dbReference>
<name>B1X4X2_PAUCH</name>
<geneLocation type="organellar chromatophore" evidence="1"/>
<dbReference type="AlphaFoldDB" id="B1X4X2"/>
<organism evidence="1">
    <name type="scientific">Paulinella chromatophora</name>
    <dbReference type="NCBI Taxonomy" id="39717"/>
    <lineage>
        <taxon>Eukaryota</taxon>
        <taxon>Sar</taxon>
        <taxon>Rhizaria</taxon>
        <taxon>Cercozoa</taxon>
        <taxon>Imbricatea</taxon>
        <taxon>Silicofilosea</taxon>
        <taxon>Euglyphida</taxon>
        <taxon>Paulinellidae</taxon>
        <taxon>Paulinella</taxon>
    </lineage>
</organism>
<dbReference type="GeneID" id="6481831"/>
<dbReference type="RefSeq" id="YP_002049201.1">
    <property type="nucleotide sequence ID" value="NC_011087.1"/>
</dbReference>
<gene>
    <name evidence="1" type="ordered locus">PCC_0560</name>
</gene>
<reference evidence="1" key="2">
    <citation type="journal article" date="2008" name="Curr. Biol.">
        <title>Chromatophore genome sequence of Paulinella sheds light on acquisition of photosynthesis by eukaryotes.</title>
        <authorList>
            <person name="Nowack E.C.M."/>
            <person name="Melkonian M."/>
            <person name="Gloeckner G."/>
        </authorList>
    </citation>
    <scope>NUCLEOTIDE SEQUENCE [LARGE SCALE GENOMIC DNA]</scope>
</reference>
<proteinExistence type="predicted"/>
<protein>
    <submittedName>
        <fullName evidence="1">Proline-rich region</fullName>
    </submittedName>
</protein>
<accession>B1X4X2</accession>
<keyword evidence="1" id="KW-0934">Plastid</keyword>
<reference evidence="1" key="1">
    <citation type="submission" date="2007-08" db="EMBL/GenBank/DDBJ databases">
        <authorList>
            <person name="Gloeckner G."/>
            <person name="Nowack E."/>
            <person name="Melkonian M."/>
        </authorList>
    </citation>
    <scope>NUCLEOTIDE SEQUENCE</scope>
</reference>
<evidence type="ECO:0000313" key="1">
    <source>
        <dbReference type="EMBL" id="ACB42991.1"/>
    </source>
</evidence>